<dbReference type="GeneID" id="103327139"/>
<accession>A0ABM0NP03</accession>
<dbReference type="PANTHER" id="PTHR47718">
    <property type="entry name" value="OS01G0519700 PROTEIN"/>
    <property type="match status" value="1"/>
</dbReference>
<evidence type="ECO:0000313" key="4">
    <source>
        <dbReference type="RefSeq" id="XP_008227645.1"/>
    </source>
</evidence>
<dbReference type="Proteomes" id="UP000694861">
    <property type="component" value="Linkage group LG3"/>
</dbReference>
<evidence type="ECO:0000256" key="1">
    <source>
        <dbReference type="SAM" id="MobiDB-lite"/>
    </source>
</evidence>
<feature type="region of interest" description="Disordered" evidence="1">
    <location>
        <begin position="28"/>
        <end position="50"/>
    </location>
</feature>
<feature type="domain" description="MULE transposase" evidence="2">
    <location>
        <begin position="250"/>
        <end position="344"/>
    </location>
</feature>
<gene>
    <name evidence="4" type="primary">LOC103327139</name>
</gene>
<name>A0ABM0NP03_PRUMU</name>
<dbReference type="Pfam" id="PF10551">
    <property type="entry name" value="MULE"/>
    <property type="match status" value="1"/>
</dbReference>
<evidence type="ECO:0000259" key="2">
    <source>
        <dbReference type="Pfam" id="PF10551"/>
    </source>
</evidence>
<reference evidence="4" key="2">
    <citation type="submission" date="2025-08" db="UniProtKB">
        <authorList>
            <consortium name="RefSeq"/>
        </authorList>
    </citation>
    <scope>IDENTIFICATION</scope>
</reference>
<proteinExistence type="predicted"/>
<keyword evidence="3" id="KW-1185">Reference proteome</keyword>
<reference evidence="3" key="1">
    <citation type="journal article" date="2012" name="Nat. Commun.">
        <title>The genome of Prunus mume.</title>
        <authorList>
            <person name="Zhang Q."/>
            <person name="Chen W."/>
            <person name="Sun L."/>
            <person name="Zhao F."/>
            <person name="Huang B."/>
            <person name="Yang W."/>
            <person name="Tao Y."/>
            <person name="Wang J."/>
            <person name="Yuan Z."/>
            <person name="Fan G."/>
            <person name="Xing Z."/>
            <person name="Han C."/>
            <person name="Pan H."/>
            <person name="Zhong X."/>
            <person name="Shi W."/>
            <person name="Liang X."/>
            <person name="Du D."/>
            <person name="Sun F."/>
            <person name="Xu Z."/>
            <person name="Hao R."/>
            <person name="Lv T."/>
            <person name="Lv Y."/>
            <person name="Zheng Z."/>
            <person name="Sun M."/>
            <person name="Luo L."/>
            <person name="Cai M."/>
            <person name="Gao Y."/>
            <person name="Wang J."/>
            <person name="Yin Y."/>
            <person name="Xu X."/>
            <person name="Cheng T."/>
            <person name="Wang J."/>
        </authorList>
    </citation>
    <scope>NUCLEOTIDE SEQUENCE [LARGE SCALE GENOMIC DNA]</scope>
</reference>
<evidence type="ECO:0000313" key="3">
    <source>
        <dbReference type="Proteomes" id="UP000694861"/>
    </source>
</evidence>
<dbReference type="PANTHER" id="PTHR47718:SF15">
    <property type="entry name" value="PROTEIN FAR1-RELATED SEQUENCE 5-LIKE"/>
    <property type="match status" value="1"/>
</dbReference>
<dbReference type="InterPro" id="IPR018289">
    <property type="entry name" value="MULE_transposase_dom"/>
</dbReference>
<protein>
    <submittedName>
        <fullName evidence="4">Protein FAR1-RELATED SEQUENCE 5-like</fullName>
    </submittedName>
</protein>
<sequence>MDRGVETSKGGCSDSGYLVGCERSSHRAPATESGHMSVEHMVSQSSDDNGVDMIAPRKEDVIGKKFKTIELAEQYYMSYAKGIGFSMRKDKLAITRENCSAHFWVGYEKKRDVYVVRNFEPHHNHQLVTPLESPYLRCNRVVRKFDLAQAVGMRRALFRTCQTYEYMVDQSSGYLNVGFQIKDLYNNLDASRREILLDGDTEAALRYLKAKGAMDPEFFCKFSVDEENRLGNLFWRDSTSLLDYIAYGDVLIFDSTYKTNVYDKPLVLFVGSNNYRSTVMFGCALLQDETFETYKWLLETFMASMKDKKPISILTDGDEAMRKAIDDVFPMSNHRFCSWHVSRNAQNNLKDDEFLRNF</sequence>
<organism evidence="3 4">
    <name type="scientific">Prunus mume</name>
    <name type="common">Japanese apricot</name>
    <name type="synonym">Armeniaca mume</name>
    <dbReference type="NCBI Taxonomy" id="102107"/>
    <lineage>
        <taxon>Eukaryota</taxon>
        <taxon>Viridiplantae</taxon>
        <taxon>Streptophyta</taxon>
        <taxon>Embryophyta</taxon>
        <taxon>Tracheophyta</taxon>
        <taxon>Spermatophyta</taxon>
        <taxon>Magnoliopsida</taxon>
        <taxon>eudicotyledons</taxon>
        <taxon>Gunneridae</taxon>
        <taxon>Pentapetalae</taxon>
        <taxon>rosids</taxon>
        <taxon>fabids</taxon>
        <taxon>Rosales</taxon>
        <taxon>Rosaceae</taxon>
        <taxon>Amygdaloideae</taxon>
        <taxon>Amygdaleae</taxon>
        <taxon>Prunus</taxon>
    </lineage>
</organism>
<dbReference type="RefSeq" id="XP_008227645.1">
    <property type="nucleotide sequence ID" value="XM_008229423.1"/>
</dbReference>